<evidence type="ECO:0000256" key="10">
    <source>
        <dbReference type="ARBA" id="ARBA00023173"/>
    </source>
</evidence>
<feature type="domain" description="Neurotransmitter-gated ion-channel ligand-binding" evidence="17">
    <location>
        <begin position="187"/>
        <end position="276"/>
    </location>
</feature>
<dbReference type="SUPFAM" id="SSF90112">
    <property type="entry name" value="Neurotransmitter-gated ion-channel transmembrane pore"/>
    <property type="match status" value="1"/>
</dbReference>
<dbReference type="GO" id="GO:0004888">
    <property type="term" value="F:transmembrane signaling receptor activity"/>
    <property type="evidence" value="ECO:0007669"/>
    <property type="project" value="InterPro"/>
</dbReference>
<name>A0A7I8V7I1_9ANNE</name>
<evidence type="ECO:0000313" key="20">
    <source>
        <dbReference type="Proteomes" id="UP000549394"/>
    </source>
</evidence>
<keyword evidence="3 16" id="KW-0812">Transmembrane</keyword>
<comment type="similarity">
    <text evidence="16">Belongs to the ligand-gated ion channel (TC 1.A.9) family.</text>
</comment>
<feature type="transmembrane region" description="Helical" evidence="16">
    <location>
        <begin position="343"/>
        <end position="364"/>
    </location>
</feature>
<dbReference type="InterPro" id="IPR036719">
    <property type="entry name" value="Neuro-gated_channel_TM_sf"/>
</dbReference>
<dbReference type="OrthoDB" id="8890589at2759"/>
<dbReference type="GO" id="GO:0005254">
    <property type="term" value="F:chloride channel activity"/>
    <property type="evidence" value="ECO:0007669"/>
    <property type="project" value="UniProtKB-KW"/>
</dbReference>
<sequence length="477" mass="54706">MFAAFLLCTLCHIGTSIQFRSVLQSDDDYQDGHLSDNYYDRRNSFYEGDSANVSRILDSLLRGYDKRIRPNYRGSPVEVGVTMHVLSVSSISEVDMDYTVDFYFRQHWTDPRLAFDYDEELCISTEMLDRMWWPDTFFANAKLAKFHYATTKNHFLRIRPNGDVLHSLRYKIPVASLTELIMFILARRLTVTAMCNMDLTFFPMDSQICSLEIESFGYLMKDIHYKWLEEGKSVKFEKGVQMPQFVIHSHRQKEKVIGTSTGNYSRLACEFHFVRSMGYYIIQIYVPSILIVILSWVSFWLSRDAVPARVALGITTVLTMTTLISSTNASLPKISYLKSIDVYLVTCFVMVFSSLVEFASVSYLTHRNSKIVRTQSNGVAETEVRQISNDKYQIRALCKSTALDAAKPLSEVTRNAIRSGVDRKIPCAACLAAPGVIENIARVCFPVSFLLFNCIYWVVYLHISKKKPEDMTDFVPI</sequence>
<dbReference type="PRINTS" id="PR00253">
    <property type="entry name" value="GABAARECEPTR"/>
</dbReference>
<keyword evidence="20" id="KW-1185">Reference proteome</keyword>
<keyword evidence="5 16" id="KW-1133">Transmembrane helix</keyword>
<evidence type="ECO:0000256" key="14">
    <source>
        <dbReference type="ARBA" id="ARBA00023303"/>
    </source>
</evidence>
<evidence type="ECO:0000256" key="9">
    <source>
        <dbReference type="ARBA" id="ARBA00023157"/>
    </source>
</evidence>
<evidence type="ECO:0000313" key="19">
    <source>
        <dbReference type="EMBL" id="CAD5112238.1"/>
    </source>
</evidence>
<evidence type="ECO:0000256" key="11">
    <source>
        <dbReference type="ARBA" id="ARBA00023180"/>
    </source>
</evidence>
<dbReference type="FunFam" id="1.20.58.390:FF:000067">
    <property type="entry name" value="Glycine receptor subunit alpha-2"/>
    <property type="match status" value="1"/>
</dbReference>
<proteinExistence type="inferred from homology"/>
<feature type="chain" id="PRO_5029931045" evidence="16">
    <location>
        <begin position="17"/>
        <end position="477"/>
    </location>
</feature>
<organism evidence="19 20">
    <name type="scientific">Dimorphilus gyrociliatus</name>
    <dbReference type="NCBI Taxonomy" id="2664684"/>
    <lineage>
        <taxon>Eukaryota</taxon>
        <taxon>Metazoa</taxon>
        <taxon>Spiralia</taxon>
        <taxon>Lophotrochozoa</taxon>
        <taxon>Annelida</taxon>
        <taxon>Polychaeta</taxon>
        <taxon>Polychaeta incertae sedis</taxon>
        <taxon>Dinophilidae</taxon>
        <taxon>Dimorphilus</taxon>
    </lineage>
</organism>
<keyword evidence="2" id="KW-1003">Cell membrane</keyword>
<dbReference type="EMBL" id="CAJFCJ010000002">
    <property type="protein sequence ID" value="CAD5112238.1"/>
    <property type="molecule type" value="Genomic_DNA"/>
</dbReference>
<evidence type="ECO:0000256" key="6">
    <source>
        <dbReference type="ARBA" id="ARBA00023018"/>
    </source>
</evidence>
<dbReference type="GO" id="GO:0034707">
    <property type="term" value="C:chloride channel complex"/>
    <property type="evidence" value="ECO:0007669"/>
    <property type="project" value="UniProtKB-KW"/>
</dbReference>
<dbReference type="Gene3D" id="2.70.170.10">
    <property type="entry name" value="Neurotransmitter-gated ion-channel ligand-binding domain"/>
    <property type="match status" value="1"/>
</dbReference>
<feature type="transmembrane region" description="Helical" evidence="16">
    <location>
        <begin position="277"/>
        <end position="301"/>
    </location>
</feature>
<feature type="signal peptide" evidence="16">
    <location>
        <begin position="1"/>
        <end position="16"/>
    </location>
</feature>
<dbReference type="CDD" id="cd19049">
    <property type="entry name" value="LGIC_TM_anion"/>
    <property type="match status" value="1"/>
</dbReference>
<dbReference type="InterPro" id="IPR006201">
    <property type="entry name" value="Neur_channel"/>
</dbReference>
<feature type="domain" description="Neurotransmitter-gated ion-channel transmembrane" evidence="18">
    <location>
        <begin position="284"/>
        <end position="371"/>
    </location>
</feature>
<dbReference type="InterPro" id="IPR036734">
    <property type="entry name" value="Neur_chan_lig-bd_sf"/>
</dbReference>
<keyword evidence="6" id="KW-0770">Synapse</keyword>
<dbReference type="InterPro" id="IPR006029">
    <property type="entry name" value="Neurotrans-gated_channel_TM"/>
</dbReference>
<evidence type="ECO:0000256" key="1">
    <source>
        <dbReference type="ARBA" id="ARBA00022448"/>
    </source>
</evidence>
<evidence type="ECO:0000259" key="18">
    <source>
        <dbReference type="Pfam" id="PF02932"/>
    </source>
</evidence>
<evidence type="ECO:0000256" key="12">
    <source>
        <dbReference type="ARBA" id="ARBA00023214"/>
    </source>
</evidence>
<dbReference type="FunFam" id="2.70.170.10:FF:000074">
    <property type="entry name" value="Uncharacterized protein"/>
    <property type="match status" value="1"/>
</dbReference>
<gene>
    <name evidence="19" type="ORF">DGYR_LOCUS1418</name>
</gene>
<accession>A0A7I8V7I1</accession>
<evidence type="ECO:0000256" key="5">
    <source>
        <dbReference type="ARBA" id="ARBA00022989"/>
    </source>
</evidence>
<dbReference type="SUPFAM" id="SSF63712">
    <property type="entry name" value="Nicotinic receptor ligand binding domain-like"/>
    <property type="match status" value="1"/>
</dbReference>
<dbReference type="AlphaFoldDB" id="A0A7I8V7I1"/>
<keyword evidence="8 16" id="KW-0472">Membrane</keyword>
<evidence type="ECO:0000256" key="13">
    <source>
        <dbReference type="ARBA" id="ARBA00023257"/>
    </source>
</evidence>
<dbReference type="PRINTS" id="PR00252">
    <property type="entry name" value="NRIONCHANNEL"/>
</dbReference>
<dbReference type="PROSITE" id="PS00236">
    <property type="entry name" value="NEUROTR_ION_CHANNEL"/>
    <property type="match status" value="1"/>
</dbReference>
<comment type="subcellular location">
    <subcellularLocation>
        <location evidence="15">Postsynaptic cell membrane</location>
        <topology evidence="15">Multi-pass membrane protein</topology>
    </subcellularLocation>
</comment>
<dbReference type="GO" id="GO:0005230">
    <property type="term" value="F:extracellular ligand-gated monoatomic ion channel activity"/>
    <property type="evidence" value="ECO:0007669"/>
    <property type="project" value="InterPro"/>
</dbReference>
<keyword evidence="11" id="KW-0325">Glycoprotein</keyword>
<reference evidence="19 20" key="1">
    <citation type="submission" date="2020-08" db="EMBL/GenBank/DDBJ databases">
        <authorList>
            <person name="Hejnol A."/>
        </authorList>
    </citation>
    <scope>NUCLEOTIDE SEQUENCE [LARGE SCALE GENOMIC DNA]</scope>
</reference>
<protein>
    <submittedName>
        <fullName evidence="19">DgyrCDS1467</fullName>
    </submittedName>
</protein>
<keyword evidence="7 16" id="KW-0406">Ion transport</keyword>
<dbReference type="InterPro" id="IPR006028">
    <property type="entry name" value="GABAA/Glycine_rcpt"/>
</dbReference>
<feature type="domain" description="Neurotransmitter-gated ion-channel ligand-binding" evidence="17">
    <location>
        <begin position="54"/>
        <end position="172"/>
    </location>
</feature>
<evidence type="ECO:0000256" key="3">
    <source>
        <dbReference type="ARBA" id="ARBA00022692"/>
    </source>
</evidence>
<dbReference type="InterPro" id="IPR018000">
    <property type="entry name" value="Neurotransmitter_ion_chnl_CS"/>
</dbReference>
<keyword evidence="1 16" id="KW-0813">Transport</keyword>
<dbReference type="Gene3D" id="1.20.58.390">
    <property type="entry name" value="Neurotransmitter-gated ion-channel transmembrane domain"/>
    <property type="match status" value="1"/>
</dbReference>
<keyword evidence="10" id="KW-0869">Chloride channel</keyword>
<evidence type="ECO:0000256" key="8">
    <source>
        <dbReference type="ARBA" id="ARBA00023136"/>
    </source>
</evidence>
<evidence type="ECO:0000256" key="7">
    <source>
        <dbReference type="ARBA" id="ARBA00023065"/>
    </source>
</evidence>
<evidence type="ECO:0000256" key="15">
    <source>
        <dbReference type="ARBA" id="ARBA00034104"/>
    </source>
</evidence>
<feature type="transmembrane region" description="Helical" evidence="16">
    <location>
        <begin position="443"/>
        <end position="463"/>
    </location>
</feature>
<dbReference type="InterPro" id="IPR038050">
    <property type="entry name" value="Neuro_actylchol_rec"/>
</dbReference>
<keyword evidence="4 16" id="KW-0732">Signal</keyword>
<dbReference type="PANTHER" id="PTHR18945">
    <property type="entry name" value="NEUROTRANSMITTER GATED ION CHANNEL"/>
    <property type="match status" value="1"/>
</dbReference>
<dbReference type="Pfam" id="PF02932">
    <property type="entry name" value="Neur_chan_memb"/>
    <property type="match status" value="1"/>
</dbReference>
<dbReference type="Pfam" id="PF02931">
    <property type="entry name" value="Neur_chan_LBD"/>
    <property type="match status" value="2"/>
</dbReference>
<feature type="transmembrane region" description="Helical" evidence="16">
    <location>
        <begin position="310"/>
        <end position="331"/>
    </location>
</feature>
<dbReference type="Proteomes" id="UP000549394">
    <property type="component" value="Unassembled WGS sequence"/>
</dbReference>
<dbReference type="InterPro" id="IPR006202">
    <property type="entry name" value="Neur_chan_lig-bd"/>
</dbReference>
<keyword evidence="13" id="KW-0628">Postsynaptic cell membrane</keyword>
<evidence type="ECO:0000259" key="17">
    <source>
        <dbReference type="Pfam" id="PF02931"/>
    </source>
</evidence>
<evidence type="ECO:0000256" key="2">
    <source>
        <dbReference type="ARBA" id="ARBA00022475"/>
    </source>
</evidence>
<evidence type="ECO:0000256" key="4">
    <source>
        <dbReference type="ARBA" id="ARBA00022729"/>
    </source>
</evidence>
<keyword evidence="12" id="KW-0868">Chloride</keyword>
<dbReference type="GO" id="GO:0045211">
    <property type="term" value="C:postsynaptic membrane"/>
    <property type="evidence" value="ECO:0007669"/>
    <property type="project" value="UniProtKB-SubCell"/>
</dbReference>
<keyword evidence="14 16" id="KW-0407">Ion channel</keyword>
<comment type="caution">
    <text evidence="19">The sequence shown here is derived from an EMBL/GenBank/DDBJ whole genome shotgun (WGS) entry which is preliminary data.</text>
</comment>
<keyword evidence="9" id="KW-1015">Disulfide bond</keyword>
<evidence type="ECO:0000256" key="16">
    <source>
        <dbReference type="RuleBase" id="RU000687"/>
    </source>
</evidence>